<dbReference type="AlphaFoldDB" id="A0A8X6R1J7"/>
<accession>A0A8X6R1J7</accession>
<evidence type="ECO:0000313" key="2">
    <source>
        <dbReference type="Proteomes" id="UP000887159"/>
    </source>
</evidence>
<comment type="caution">
    <text evidence="1">The sequence shown here is derived from an EMBL/GenBank/DDBJ whole genome shotgun (WGS) entry which is preliminary data.</text>
</comment>
<dbReference type="Proteomes" id="UP000887159">
    <property type="component" value="Unassembled WGS sequence"/>
</dbReference>
<evidence type="ECO:0000313" key="1">
    <source>
        <dbReference type="EMBL" id="GFX86693.1"/>
    </source>
</evidence>
<sequence length="73" mass="8058">MIQFWVANSESLRNTALSQRAAVGRADLYYCLNKSLNVPGQEVMADKKSWPMCHVSSSPSATEDLLCRGADTH</sequence>
<protein>
    <submittedName>
        <fullName evidence="1">Uncharacterized protein</fullName>
    </submittedName>
</protein>
<organism evidence="1 2">
    <name type="scientific">Trichonephila clavipes</name>
    <name type="common">Golden silk orbweaver</name>
    <name type="synonym">Nephila clavipes</name>
    <dbReference type="NCBI Taxonomy" id="2585209"/>
    <lineage>
        <taxon>Eukaryota</taxon>
        <taxon>Metazoa</taxon>
        <taxon>Ecdysozoa</taxon>
        <taxon>Arthropoda</taxon>
        <taxon>Chelicerata</taxon>
        <taxon>Arachnida</taxon>
        <taxon>Araneae</taxon>
        <taxon>Araneomorphae</taxon>
        <taxon>Entelegynae</taxon>
        <taxon>Araneoidea</taxon>
        <taxon>Nephilidae</taxon>
        <taxon>Trichonephila</taxon>
    </lineage>
</organism>
<name>A0A8X6R1J7_TRICX</name>
<keyword evidence="2" id="KW-1185">Reference proteome</keyword>
<reference evidence="1" key="1">
    <citation type="submission" date="2020-08" db="EMBL/GenBank/DDBJ databases">
        <title>Multicomponent nature underlies the extraordinary mechanical properties of spider dragline silk.</title>
        <authorList>
            <person name="Kono N."/>
            <person name="Nakamura H."/>
            <person name="Mori M."/>
            <person name="Yoshida Y."/>
            <person name="Ohtoshi R."/>
            <person name="Malay A.D."/>
            <person name="Moran D.A.P."/>
            <person name="Tomita M."/>
            <person name="Numata K."/>
            <person name="Arakawa K."/>
        </authorList>
    </citation>
    <scope>NUCLEOTIDE SEQUENCE</scope>
</reference>
<dbReference type="EMBL" id="BMAU01021013">
    <property type="protein sequence ID" value="GFX86693.1"/>
    <property type="molecule type" value="Genomic_DNA"/>
</dbReference>
<proteinExistence type="predicted"/>
<gene>
    <name evidence="1" type="ORF">TNCV_1408911</name>
</gene>